<dbReference type="InterPro" id="IPR036388">
    <property type="entry name" value="WH-like_DNA-bd_sf"/>
</dbReference>
<dbReference type="InterPro" id="IPR050313">
    <property type="entry name" value="Carb_Metab_HTH_regulators"/>
</dbReference>
<dbReference type="Gene3D" id="1.10.10.10">
    <property type="entry name" value="Winged helix-like DNA-binding domain superfamily/Winged helix DNA-binding domain"/>
    <property type="match status" value="1"/>
</dbReference>
<feature type="region of interest" description="Disordered" evidence="1">
    <location>
        <begin position="215"/>
        <end position="249"/>
    </location>
</feature>
<dbReference type="PANTHER" id="PTHR30363">
    <property type="entry name" value="HTH-TYPE TRANSCRIPTIONAL REGULATOR SRLR-RELATED"/>
    <property type="match status" value="1"/>
</dbReference>
<protein>
    <submittedName>
        <fullName evidence="2">Winged helix-turn-helix transcriptional regulator</fullName>
    </submittedName>
</protein>
<dbReference type="SUPFAM" id="SSF46785">
    <property type="entry name" value="Winged helix' DNA-binding domain"/>
    <property type="match status" value="1"/>
</dbReference>
<name>A0ABX0GR26_9ACTN</name>
<dbReference type="InterPro" id="IPR011991">
    <property type="entry name" value="ArsR-like_HTH"/>
</dbReference>
<dbReference type="CDD" id="cd00090">
    <property type="entry name" value="HTH_ARSR"/>
    <property type="match status" value="1"/>
</dbReference>
<keyword evidence="3" id="KW-1185">Reference proteome</keyword>
<feature type="compositionally biased region" description="Polar residues" evidence="1">
    <location>
        <begin position="235"/>
        <end position="249"/>
    </location>
</feature>
<comment type="caution">
    <text evidence="2">The sequence shown here is derived from an EMBL/GenBank/DDBJ whole genome shotgun (WGS) entry which is preliminary data.</text>
</comment>
<reference evidence="2 3" key="1">
    <citation type="submission" date="2020-03" db="EMBL/GenBank/DDBJ databases">
        <title>Two novel Motilibacter sp.</title>
        <authorList>
            <person name="Liu S."/>
        </authorList>
    </citation>
    <scope>NUCLEOTIDE SEQUENCE [LARGE SCALE GENOMIC DNA]</scope>
    <source>
        <strain evidence="2 3">E257</strain>
    </source>
</reference>
<organism evidence="2 3">
    <name type="scientific">Motilibacter deserti</name>
    <dbReference type="NCBI Taxonomy" id="2714956"/>
    <lineage>
        <taxon>Bacteria</taxon>
        <taxon>Bacillati</taxon>
        <taxon>Actinomycetota</taxon>
        <taxon>Actinomycetes</taxon>
        <taxon>Motilibacterales</taxon>
        <taxon>Motilibacteraceae</taxon>
        <taxon>Motilibacter</taxon>
    </lineage>
</organism>
<dbReference type="Proteomes" id="UP000800981">
    <property type="component" value="Unassembled WGS sequence"/>
</dbReference>
<evidence type="ECO:0000313" key="3">
    <source>
        <dbReference type="Proteomes" id="UP000800981"/>
    </source>
</evidence>
<evidence type="ECO:0000313" key="2">
    <source>
        <dbReference type="EMBL" id="NHC12170.1"/>
    </source>
</evidence>
<evidence type="ECO:0000256" key="1">
    <source>
        <dbReference type="SAM" id="MobiDB-lite"/>
    </source>
</evidence>
<sequence>MQQQLAAGHQGPDSRTRDRVARAILEGGPTTAVALADQLGLTPTAVRRHLDALVDSGRVEAREQRVAGPRRRGRPAKEFALTTSGHAAMTTAYDDLAASALRFLGATGGEQAVEAFARSRAAEIESRYSSAVEAAGPSAEERLRALADALSADGYAASVHSGPAGGAQLCQGHCPVQSVAAQFPQLCDAEAESFARLVGAPARRLSTLAHGEHVCTTHVSSSSPGSHHRGRPQSEAASRTTAPSGGTSR</sequence>
<dbReference type="Pfam" id="PF12840">
    <property type="entry name" value="HTH_20"/>
    <property type="match status" value="1"/>
</dbReference>
<dbReference type="EMBL" id="JAANNP010000001">
    <property type="protein sequence ID" value="NHC12170.1"/>
    <property type="molecule type" value="Genomic_DNA"/>
</dbReference>
<dbReference type="PANTHER" id="PTHR30363:SF28">
    <property type="entry name" value="TRANSCRIPTIONAL REGULATORY PROTEIN-RELATED"/>
    <property type="match status" value="1"/>
</dbReference>
<proteinExistence type="predicted"/>
<gene>
    <name evidence="2" type="ORF">G9H71_00040</name>
</gene>
<dbReference type="RefSeq" id="WP_166276112.1">
    <property type="nucleotide sequence ID" value="NZ_JAANNP010000001.1"/>
</dbReference>
<accession>A0ABX0GR26</accession>
<dbReference type="InterPro" id="IPR036390">
    <property type="entry name" value="WH_DNA-bd_sf"/>
</dbReference>